<dbReference type="OrthoDB" id="1869053at2759"/>
<sequence>MADSSSNKELYTPPSRRGQDAGTKKPTGNHKKGGDRDSGQQNKDGEKSQPQIQKTPQRIITLKDCSKSEAYQLLSQRWATAMHLYNDPTVDLSERPIMYYGGSVWGKLPHQILASANKTLPPPSDYLPDVRRRGLLTPKPR</sequence>
<name>A0A565B7T3_9BRAS</name>
<keyword evidence="3" id="KW-1185">Reference proteome</keyword>
<dbReference type="PANTHER" id="PTHR36032:SF1">
    <property type="entry name" value="PHOSPHOPANTOTHENATE--CYSTEINE LIGASE 2"/>
    <property type="match status" value="1"/>
</dbReference>
<reference evidence="2" key="1">
    <citation type="submission" date="2019-07" db="EMBL/GenBank/DDBJ databases">
        <authorList>
            <person name="Dittberner H."/>
        </authorList>
    </citation>
    <scope>NUCLEOTIDE SEQUENCE [LARGE SCALE GENOMIC DNA]</scope>
</reference>
<feature type="compositionally biased region" description="Basic and acidic residues" evidence="1">
    <location>
        <begin position="32"/>
        <end position="47"/>
    </location>
</feature>
<protein>
    <submittedName>
        <fullName evidence="2">Uncharacterized protein</fullName>
    </submittedName>
</protein>
<comment type="caution">
    <text evidence="2">The sequence shown here is derived from an EMBL/GenBank/DDBJ whole genome shotgun (WGS) entry which is preliminary data.</text>
</comment>
<dbReference type="PANTHER" id="PTHR36032">
    <property type="entry name" value="PHOSPHOPANTOTHENATE--CYSTEINE LIGASE 2"/>
    <property type="match status" value="1"/>
</dbReference>
<feature type="compositionally biased region" description="Polar residues" evidence="1">
    <location>
        <begin position="48"/>
        <end position="58"/>
    </location>
</feature>
<feature type="region of interest" description="Disordered" evidence="1">
    <location>
        <begin position="118"/>
        <end position="141"/>
    </location>
</feature>
<proteinExistence type="predicted"/>
<feature type="region of interest" description="Disordered" evidence="1">
    <location>
        <begin position="1"/>
        <end position="59"/>
    </location>
</feature>
<gene>
    <name evidence="2" type="ORF">ANE_LOCUS7280</name>
</gene>
<dbReference type="Proteomes" id="UP000489600">
    <property type="component" value="Unassembled WGS sequence"/>
</dbReference>
<dbReference type="AlphaFoldDB" id="A0A565B7T3"/>
<dbReference type="EMBL" id="CABITT030000003">
    <property type="protein sequence ID" value="VVA96835.1"/>
    <property type="molecule type" value="Genomic_DNA"/>
</dbReference>
<evidence type="ECO:0000256" key="1">
    <source>
        <dbReference type="SAM" id="MobiDB-lite"/>
    </source>
</evidence>
<accession>A0A565B7T3</accession>
<organism evidence="2 3">
    <name type="scientific">Arabis nemorensis</name>
    <dbReference type="NCBI Taxonomy" id="586526"/>
    <lineage>
        <taxon>Eukaryota</taxon>
        <taxon>Viridiplantae</taxon>
        <taxon>Streptophyta</taxon>
        <taxon>Embryophyta</taxon>
        <taxon>Tracheophyta</taxon>
        <taxon>Spermatophyta</taxon>
        <taxon>Magnoliopsida</taxon>
        <taxon>eudicotyledons</taxon>
        <taxon>Gunneridae</taxon>
        <taxon>Pentapetalae</taxon>
        <taxon>rosids</taxon>
        <taxon>malvids</taxon>
        <taxon>Brassicales</taxon>
        <taxon>Brassicaceae</taxon>
        <taxon>Arabideae</taxon>
        <taxon>Arabis</taxon>
    </lineage>
</organism>
<evidence type="ECO:0000313" key="2">
    <source>
        <dbReference type="EMBL" id="VVA96835.1"/>
    </source>
</evidence>
<evidence type="ECO:0000313" key="3">
    <source>
        <dbReference type="Proteomes" id="UP000489600"/>
    </source>
</evidence>